<accession>A0ABW2FLA3</accession>
<evidence type="ECO:0000256" key="4">
    <source>
        <dbReference type="SAM" id="MobiDB-lite"/>
    </source>
</evidence>
<dbReference type="InterPro" id="IPR037923">
    <property type="entry name" value="HTH-like"/>
</dbReference>
<dbReference type="InterPro" id="IPR014710">
    <property type="entry name" value="RmlC-like_jellyroll"/>
</dbReference>
<keyword evidence="7" id="KW-1185">Reference proteome</keyword>
<feature type="domain" description="HTH araC/xylS-type" evidence="5">
    <location>
        <begin position="184"/>
        <end position="282"/>
    </location>
</feature>
<protein>
    <submittedName>
        <fullName evidence="6">Helix-turn-helix domain-containing protein</fullName>
    </submittedName>
</protein>
<dbReference type="PANTHER" id="PTHR43280:SF2">
    <property type="entry name" value="HTH-TYPE TRANSCRIPTIONAL REGULATOR EXSA"/>
    <property type="match status" value="1"/>
</dbReference>
<evidence type="ECO:0000313" key="6">
    <source>
        <dbReference type="EMBL" id="MFC7152719.1"/>
    </source>
</evidence>
<dbReference type="SUPFAM" id="SSF46689">
    <property type="entry name" value="Homeodomain-like"/>
    <property type="match status" value="2"/>
</dbReference>
<dbReference type="Pfam" id="PF12833">
    <property type="entry name" value="HTH_18"/>
    <property type="match status" value="1"/>
</dbReference>
<dbReference type="InterPro" id="IPR020449">
    <property type="entry name" value="Tscrpt_reg_AraC-type_HTH"/>
</dbReference>
<sequence length="300" mass="34598">MTTSPYTLEGKLFWTPDFPVAVTRERERFSLPIHLHDFVEIQFVAEGKGFHYIGTERLYVEKGDLFIIPIGTRHVYRPASEAPKDELIVYNCLFDPSVPERLARAYPLPASALKLLSGDDRPYRRFKDIYNEGKICMEGLYREYQSQLPGYEAILYARLTELLVRLHRLDSAGGAAAPASSRLALALDYLERNCERPVTLAEAAALLPVSVSYMQRMLRRATGQSFTEYLQNLRIRKSCELLRRTALPVKEVAARSGYRDLKFFHELFRKKTGKTPRQYRNEEERERHRDVPSPNSPAHS</sequence>
<dbReference type="RefSeq" id="WP_378050305.1">
    <property type="nucleotide sequence ID" value="NZ_JBHMDN010000025.1"/>
</dbReference>
<evidence type="ECO:0000313" key="7">
    <source>
        <dbReference type="Proteomes" id="UP001596378"/>
    </source>
</evidence>
<evidence type="ECO:0000256" key="1">
    <source>
        <dbReference type="ARBA" id="ARBA00023015"/>
    </source>
</evidence>
<dbReference type="InterPro" id="IPR018060">
    <property type="entry name" value="HTH_AraC"/>
</dbReference>
<feature type="compositionally biased region" description="Basic and acidic residues" evidence="4">
    <location>
        <begin position="279"/>
        <end position="291"/>
    </location>
</feature>
<evidence type="ECO:0000256" key="3">
    <source>
        <dbReference type="ARBA" id="ARBA00023163"/>
    </source>
</evidence>
<gene>
    <name evidence="6" type="ORF">ACFQMJ_29640</name>
</gene>
<evidence type="ECO:0000256" key="2">
    <source>
        <dbReference type="ARBA" id="ARBA00023125"/>
    </source>
</evidence>
<dbReference type="Pfam" id="PF02311">
    <property type="entry name" value="AraC_binding"/>
    <property type="match status" value="1"/>
</dbReference>
<keyword evidence="3" id="KW-0804">Transcription</keyword>
<dbReference type="InterPro" id="IPR018062">
    <property type="entry name" value="HTH_AraC-typ_CS"/>
</dbReference>
<evidence type="ECO:0000259" key="5">
    <source>
        <dbReference type="PROSITE" id="PS01124"/>
    </source>
</evidence>
<reference evidence="7" key="1">
    <citation type="journal article" date="2019" name="Int. J. Syst. Evol. Microbiol.">
        <title>The Global Catalogue of Microorganisms (GCM) 10K type strain sequencing project: providing services to taxonomists for standard genome sequencing and annotation.</title>
        <authorList>
            <consortium name="The Broad Institute Genomics Platform"/>
            <consortium name="The Broad Institute Genome Sequencing Center for Infectious Disease"/>
            <person name="Wu L."/>
            <person name="Ma J."/>
        </authorList>
    </citation>
    <scope>NUCLEOTIDE SEQUENCE [LARGE SCALE GENOMIC DNA]</scope>
    <source>
        <strain evidence="7">KCTC 12907</strain>
    </source>
</reference>
<dbReference type="Proteomes" id="UP001596378">
    <property type="component" value="Unassembled WGS sequence"/>
</dbReference>
<dbReference type="SUPFAM" id="SSF51215">
    <property type="entry name" value="Regulatory protein AraC"/>
    <property type="match status" value="1"/>
</dbReference>
<dbReference type="PROSITE" id="PS00041">
    <property type="entry name" value="HTH_ARAC_FAMILY_1"/>
    <property type="match status" value="1"/>
</dbReference>
<dbReference type="SMART" id="SM00342">
    <property type="entry name" value="HTH_ARAC"/>
    <property type="match status" value="1"/>
</dbReference>
<dbReference type="EMBL" id="JBHTAI010000025">
    <property type="protein sequence ID" value="MFC7152719.1"/>
    <property type="molecule type" value="Genomic_DNA"/>
</dbReference>
<name>A0ABW2FLA3_9BACL</name>
<dbReference type="Gene3D" id="2.60.120.10">
    <property type="entry name" value="Jelly Rolls"/>
    <property type="match status" value="1"/>
</dbReference>
<comment type="caution">
    <text evidence="6">The sequence shown here is derived from an EMBL/GenBank/DDBJ whole genome shotgun (WGS) entry which is preliminary data.</text>
</comment>
<dbReference type="PRINTS" id="PR00032">
    <property type="entry name" value="HTHARAC"/>
</dbReference>
<dbReference type="InterPro" id="IPR003313">
    <property type="entry name" value="AraC-bd"/>
</dbReference>
<dbReference type="InterPro" id="IPR009057">
    <property type="entry name" value="Homeodomain-like_sf"/>
</dbReference>
<dbReference type="PROSITE" id="PS01124">
    <property type="entry name" value="HTH_ARAC_FAMILY_2"/>
    <property type="match status" value="1"/>
</dbReference>
<proteinExistence type="predicted"/>
<keyword evidence="1" id="KW-0805">Transcription regulation</keyword>
<organism evidence="6 7">
    <name type="scientific">Cohnella cellulosilytica</name>
    <dbReference type="NCBI Taxonomy" id="986710"/>
    <lineage>
        <taxon>Bacteria</taxon>
        <taxon>Bacillati</taxon>
        <taxon>Bacillota</taxon>
        <taxon>Bacilli</taxon>
        <taxon>Bacillales</taxon>
        <taxon>Paenibacillaceae</taxon>
        <taxon>Cohnella</taxon>
    </lineage>
</organism>
<feature type="region of interest" description="Disordered" evidence="4">
    <location>
        <begin position="274"/>
        <end position="300"/>
    </location>
</feature>
<dbReference type="PANTHER" id="PTHR43280">
    <property type="entry name" value="ARAC-FAMILY TRANSCRIPTIONAL REGULATOR"/>
    <property type="match status" value="1"/>
</dbReference>
<keyword evidence="2" id="KW-0238">DNA-binding</keyword>
<dbReference type="Gene3D" id="1.10.10.60">
    <property type="entry name" value="Homeodomain-like"/>
    <property type="match status" value="2"/>
</dbReference>